<dbReference type="Gene3D" id="1.10.10.10">
    <property type="entry name" value="Winged helix-like DNA-binding domain superfamily/Winged helix DNA-binding domain"/>
    <property type="match status" value="1"/>
</dbReference>
<dbReference type="Gene3D" id="3.40.50.300">
    <property type="entry name" value="P-loop containing nucleotide triphosphate hydrolases"/>
    <property type="match status" value="2"/>
</dbReference>
<comment type="catalytic activity">
    <reaction evidence="10">
        <text>ATP + H2O = ADP + phosphate + H(+)</text>
        <dbReference type="Rhea" id="RHEA:13065"/>
        <dbReference type="ChEBI" id="CHEBI:15377"/>
        <dbReference type="ChEBI" id="CHEBI:15378"/>
        <dbReference type="ChEBI" id="CHEBI:30616"/>
        <dbReference type="ChEBI" id="CHEBI:43474"/>
        <dbReference type="ChEBI" id="CHEBI:456216"/>
        <dbReference type="EC" id="5.6.2.4"/>
    </reaction>
</comment>
<keyword evidence="2" id="KW-0547">Nucleotide-binding</keyword>
<dbReference type="GeneID" id="106465077"/>
<dbReference type="SMART" id="SM00973">
    <property type="entry name" value="Sec63"/>
    <property type="match status" value="1"/>
</dbReference>
<keyword evidence="3" id="KW-0378">Hydrolase</keyword>
<dbReference type="InterPro" id="IPR027417">
    <property type="entry name" value="P-loop_NTPase"/>
</dbReference>
<dbReference type="Pfam" id="PF02889">
    <property type="entry name" value="Sec63"/>
    <property type="match status" value="1"/>
</dbReference>
<keyword evidence="5" id="KW-0067">ATP-binding</keyword>
<dbReference type="InterPro" id="IPR052247">
    <property type="entry name" value="Meiotic_Crossover_Helicase"/>
</dbReference>
<dbReference type="SMART" id="SM00487">
    <property type="entry name" value="DEXDc"/>
    <property type="match status" value="1"/>
</dbReference>
<dbReference type="GO" id="GO:0004386">
    <property type="term" value="F:helicase activity"/>
    <property type="evidence" value="ECO:0007669"/>
    <property type="project" value="UniProtKB-KW"/>
</dbReference>
<protein>
    <recommendedName>
        <fullName evidence="9">DNA 3'-5' helicase</fullName>
        <ecNumber evidence="9">5.6.2.4</ecNumber>
    </recommendedName>
</protein>
<evidence type="ECO:0000256" key="2">
    <source>
        <dbReference type="ARBA" id="ARBA00022741"/>
    </source>
</evidence>
<reference evidence="14 15" key="1">
    <citation type="submission" date="2025-05" db="UniProtKB">
        <authorList>
            <consortium name="RefSeq"/>
        </authorList>
    </citation>
    <scope>IDENTIFICATION</scope>
    <source>
        <tissue evidence="14 15">Muscle</tissue>
    </source>
</reference>
<sequence length="1481" mass="168106">MTDLTDFSEFDFICNSIKTSGKDGKARKWISRKEIVDPPEEDENIFLSQRFLPDFPTFSQLHQTSKVPAITAGQFNTQVQQIERLHNNVASKLLQPSDLLEDLPNSQSLFYEEESNSLSQPAKLSSHMNQTLSVVEPLLWTHCKTSDGSKSVLQSTLIPSHANRKLKAFSFVPDATTTEKKVSFVTPYAFKLPVSRKFGSEKSVLNLRSVSEIPEKYRHVFSNFPFFNIVQSRVFEDVLYTDQPLVVCAPTGSGKTVIFELAIIRLLMRMENYSEKERHFKIVYMAPIKALCSERLEDWKRKFDAFHLKCLELTGDTDIDDYFELQKVSIILTTPEKWDSMTRRWRDNKSLVQMIRLFLVDEIHLLNDSTRGATIEAVVSRMKTVQSSICRQLENSITSAAGLRFLAVSATVPNAEDVVEWLGSSDVPGVSYKMSDDLRPVKLRKVVLGYPFKEGWSEFKFDISLSYKLNYVLHTYSERKPTLVFCSTRKGVMQTANILSKETKFVYNSDHKQLLVKTANMLRDGKLRDVVINGIGYHHAGLDFSDRKYMEELFESGKLPVLISTSTLAMGVNFPAHLVVVKSTTQYVAGSYEEYSDTQILQMIGRAGRPQFDEYATAVIMTKQSQKPKYQTFLNGMQVVESSLHKHVVEHLNAEIVLRTITDVSIAVEWLKSTFLYIRVLKNPKHYGINTGLSKEEIEKKLQDMCLKELNALTKYKLVKMDDDGFDLKPTEQGRLMARYFIAFDTIKQFTTLNGTETLCDLVSVICGCKEFEDVQLRNNEKKVLNTLNHDKHHPTIRFPLTGRIKTRNLKVNCLIQAALGCLPVQEASLNQDLARILRAGQRITKCLAEFLSIEVKGFSGLLNAIILSKCFRAKLWENSKHVSRQLEKIGVTLSNALVNAGITSFHILEETNPRELEMITNRHPPFGTQLRDTVEHLPKYEITIEQGARYSSFQADLCITLTLSNWNKLQNRHTAPEKHASQLIIGDTDNKVVLKQRISDYLLIKNKEWVRKFEVQRASKGDQLSVNLISEHYVGLDVQSTYTPFYLGPKKISVGKNFPTPQVKEKIENPSPGSDFDLSPSVIEEAKRDFNYPMHPQLSGIEPGRRTCNHHCTNKKLCGHDCCKFGVTFNAKKPSENHLSSFFDELHHRANFLPKPSSKRLKLATTTTPSKPTISKEDLVARFSYTPCSRSTPRTSDTSVTTDTSEGWDIFNLYQLNKEKEYGDLYSGQMEKKENCRNTNKEYQTPKLGENCPKPDFNLELEDIELIDCTSDDSQECLMYYSGPNLSEKDYTTNCTVVEDKDMLVDSILVEDFQDQEGDTKHACNPAPEKSAYKLDKVHPSLATFKWKSSFKGMPLRTKPSESAKLGHLYVSGDDVYKNSFTLASSLLPSKPTDSSACDHTCVSRSPFSLSLDRTTGNENYHVTLYKDSFPCLSLDDDSENNQLGHKACLKSPKKPLSVCDLKDLEDAKATFNSIFDGIL</sequence>
<dbReference type="InterPro" id="IPR011545">
    <property type="entry name" value="DEAD/DEAH_box_helicase_dom"/>
</dbReference>
<feature type="domain" description="Helicase C-terminal" evidence="12">
    <location>
        <begin position="468"/>
        <end position="672"/>
    </location>
</feature>
<proteinExistence type="inferred from homology"/>
<dbReference type="RefSeq" id="XP_022248597.1">
    <property type="nucleotide sequence ID" value="XM_022392889.1"/>
</dbReference>
<evidence type="ECO:0000259" key="12">
    <source>
        <dbReference type="PROSITE" id="PS51194"/>
    </source>
</evidence>
<comment type="catalytic activity">
    <reaction evidence="8">
        <text>Couples ATP hydrolysis with the unwinding of duplex DNA by translocating in the 3'-5' direction.</text>
        <dbReference type="EC" id="5.6.2.4"/>
    </reaction>
</comment>
<keyword evidence="7" id="KW-0469">Meiosis</keyword>
<evidence type="ECO:0000256" key="1">
    <source>
        <dbReference type="ARBA" id="ARBA00010140"/>
    </source>
</evidence>
<evidence type="ECO:0000256" key="7">
    <source>
        <dbReference type="ARBA" id="ARBA00023254"/>
    </source>
</evidence>
<dbReference type="Pfam" id="PF23445">
    <property type="entry name" value="WHD_SNRNP200"/>
    <property type="match status" value="1"/>
</dbReference>
<evidence type="ECO:0000256" key="8">
    <source>
        <dbReference type="ARBA" id="ARBA00034617"/>
    </source>
</evidence>
<comment type="similarity">
    <text evidence="1">Belongs to the helicase family. SKI2 subfamily.</text>
</comment>
<name>A0ABM1SY91_LIMPO</name>
<dbReference type="PROSITE" id="PS51192">
    <property type="entry name" value="HELICASE_ATP_BIND_1"/>
    <property type="match status" value="1"/>
</dbReference>
<evidence type="ECO:0000256" key="10">
    <source>
        <dbReference type="ARBA" id="ARBA00048988"/>
    </source>
</evidence>
<evidence type="ECO:0000256" key="6">
    <source>
        <dbReference type="ARBA" id="ARBA00023235"/>
    </source>
</evidence>
<dbReference type="PROSITE" id="PS51194">
    <property type="entry name" value="HELICASE_CTER"/>
    <property type="match status" value="1"/>
</dbReference>
<dbReference type="CDD" id="cd18795">
    <property type="entry name" value="SF2_C_Ski2"/>
    <property type="match status" value="1"/>
</dbReference>
<dbReference type="InterPro" id="IPR057842">
    <property type="entry name" value="WH_MER3"/>
</dbReference>
<accession>A0ABM1SY91</accession>
<dbReference type="InterPro" id="IPR004179">
    <property type="entry name" value="Sec63-dom"/>
</dbReference>
<dbReference type="SMART" id="SM00490">
    <property type="entry name" value="HELICc"/>
    <property type="match status" value="1"/>
</dbReference>
<dbReference type="EC" id="5.6.2.4" evidence="9"/>
<dbReference type="Pfam" id="PF00271">
    <property type="entry name" value="Helicase_C"/>
    <property type="match status" value="1"/>
</dbReference>
<evidence type="ECO:0000259" key="11">
    <source>
        <dbReference type="PROSITE" id="PS51192"/>
    </source>
</evidence>
<organism evidence="13 14">
    <name type="scientific">Limulus polyphemus</name>
    <name type="common">Atlantic horseshoe crab</name>
    <dbReference type="NCBI Taxonomy" id="6850"/>
    <lineage>
        <taxon>Eukaryota</taxon>
        <taxon>Metazoa</taxon>
        <taxon>Ecdysozoa</taxon>
        <taxon>Arthropoda</taxon>
        <taxon>Chelicerata</taxon>
        <taxon>Merostomata</taxon>
        <taxon>Xiphosura</taxon>
        <taxon>Limulidae</taxon>
        <taxon>Limulus</taxon>
    </lineage>
</organism>
<dbReference type="SUPFAM" id="SSF52540">
    <property type="entry name" value="P-loop containing nucleoside triphosphate hydrolases"/>
    <property type="match status" value="1"/>
</dbReference>
<dbReference type="SUPFAM" id="SSF46785">
    <property type="entry name" value="Winged helix' DNA-binding domain"/>
    <property type="match status" value="1"/>
</dbReference>
<dbReference type="Proteomes" id="UP000694941">
    <property type="component" value="Unplaced"/>
</dbReference>
<dbReference type="Gene3D" id="1.10.3380.10">
    <property type="entry name" value="Sec63 N-terminal domain-like domain"/>
    <property type="match status" value="1"/>
</dbReference>
<evidence type="ECO:0000313" key="14">
    <source>
        <dbReference type="RefSeq" id="XP_022248597.1"/>
    </source>
</evidence>
<dbReference type="PANTHER" id="PTHR47835:SF3">
    <property type="entry name" value="HELICASE FOR MEIOSIS 1"/>
    <property type="match status" value="1"/>
</dbReference>
<keyword evidence="6" id="KW-0413">Isomerase</keyword>
<dbReference type="InterPro" id="IPR036388">
    <property type="entry name" value="WH-like_DNA-bd_sf"/>
</dbReference>
<evidence type="ECO:0000256" key="3">
    <source>
        <dbReference type="ARBA" id="ARBA00022801"/>
    </source>
</evidence>
<evidence type="ECO:0000313" key="13">
    <source>
        <dbReference type="Proteomes" id="UP000694941"/>
    </source>
</evidence>
<gene>
    <name evidence="14 15" type="primary">LOC106465077</name>
</gene>
<dbReference type="RefSeq" id="XP_022248598.1">
    <property type="nucleotide sequence ID" value="XM_022392890.1"/>
</dbReference>
<evidence type="ECO:0000256" key="5">
    <source>
        <dbReference type="ARBA" id="ARBA00022840"/>
    </source>
</evidence>
<evidence type="ECO:0000313" key="15">
    <source>
        <dbReference type="RefSeq" id="XP_022248598.1"/>
    </source>
</evidence>
<dbReference type="PANTHER" id="PTHR47835">
    <property type="entry name" value="HFM1, ATP DEPENDENT DNA HELICASE HOMOLOG"/>
    <property type="match status" value="1"/>
</dbReference>
<dbReference type="Pfam" id="PF00270">
    <property type="entry name" value="DEAD"/>
    <property type="match status" value="1"/>
</dbReference>
<feature type="domain" description="Helicase ATP-binding" evidence="11">
    <location>
        <begin position="236"/>
        <end position="430"/>
    </location>
</feature>
<keyword evidence="4 14" id="KW-0347">Helicase</keyword>
<evidence type="ECO:0000256" key="9">
    <source>
        <dbReference type="ARBA" id="ARBA00034808"/>
    </source>
</evidence>
<evidence type="ECO:0000256" key="4">
    <source>
        <dbReference type="ARBA" id="ARBA00022806"/>
    </source>
</evidence>
<dbReference type="InterPro" id="IPR036390">
    <property type="entry name" value="WH_DNA-bd_sf"/>
</dbReference>
<dbReference type="SUPFAM" id="SSF158702">
    <property type="entry name" value="Sec63 N-terminal domain-like"/>
    <property type="match status" value="1"/>
</dbReference>
<dbReference type="InterPro" id="IPR014001">
    <property type="entry name" value="Helicase_ATP-bd"/>
</dbReference>
<keyword evidence="13" id="KW-1185">Reference proteome</keyword>
<dbReference type="InterPro" id="IPR001650">
    <property type="entry name" value="Helicase_C-like"/>
</dbReference>